<feature type="domain" description="CP-type G" evidence="17">
    <location>
        <begin position="779"/>
        <end position="940"/>
    </location>
</feature>
<feature type="compositionally biased region" description="Basic and acidic residues" evidence="16">
    <location>
        <begin position="1227"/>
        <end position="1238"/>
    </location>
</feature>
<keyword evidence="9" id="KW-0472">Membrane</keyword>
<dbReference type="GO" id="GO:0005765">
    <property type="term" value="C:lysosomal membrane"/>
    <property type="evidence" value="ECO:0007669"/>
    <property type="project" value="UniProtKB-SubCell"/>
</dbReference>
<dbReference type="FunFam" id="3.40.50.300:FF:000226">
    <property type="entry name" value="Ras-related GTP-binding protein D"/>
    <property type="match status" value="1"/>
</dbReference>
<dbReference type="InterPro" id="IPR024929">
    <property type="entry name" value="GNL2_CP_dom"/>
</dbReference>
<reference evidence="18 19" key="1">
    <citation type="journal article" date="2024" name="Proc. Natl. Acad. Sci. U.S.A.">
        <title>The genetic regulatory architecture and epigenomic basis for age-related changes in rattlesnake venom.</title>
        <authorList>
            <person name="Hogan M.P."/>
            <person name="Holding M.L."/>
            <person name="Nystrom G.S."/>
            <person name="Colston T.J."/>
            <person name="Bartlett D.A."/>
            <person name="Mason A.J."/>
            <person name="Ellsworth S.A."/>
            <person name="Rautsaw R.M."/>
            <person name="Lawrence K.C."/>
            <person name="Strickland J.L."/>
            <person name="He B."/>
            <person name="Fraser P."/>
            <person name="Margres M.J."/>
            <person name="Gilbert D.M."/>
            <person name="Gibbs H.L."/>
            <person name="Parkinson C.L."/>
            <person name="Rokyta D.R."/>
        </authorList>
    </citation>
    <scope>NUCLEOTIDE SEQUENCE [LARGE SCALE GENOMIC DNA]</scope>
    <source>
        <strain evidence="18">DRR0105</strain>
    </source>
</reference>
<feature type="compositionally biased region" description="Gly residues" evidence="16">
    <location>
        <begin position="39"/>
        <end position="48"/>
    </location>
</feature>
<dbReference type="AlphaFoldDB" id="A0AAW1AZA8"/>
<feature type="region of interest" description="Disordered" evidence="16">
    <location>
        <begin position="1034"/>
        <end position="1083"/>
    </location>
</feature>
<dbReference type="Gene3D" id="3.30.450.190">
    <property type="match status" value="1"/>
</dbReference>
<comment type="similarity">
    <text evidence="4">Belongs to the GTR/RAG GTP-binding protein family.</text>
</comment>
<comment type="similarity">
    <text evidence="15">Belongs to the TRAFAC class YlqF/YawG GTPase family. NOG2 subfamily.</text>
</comment>
<dbReference type="CDD" id="cd11385">
    <property type="entry name" value="RagC_like"/>
    <property type="match status" value="1"/>
</dbReference>
<dbReference type="EMBL" id="JAOTOJ010000011">
    <property type="protein sequence ID" value="KAK9394851.1"/>
    <property type="molecule type" value="Genomic_DNA"/>
</dbReference>
<evidence type="ECO:0000256" key="6">
    <source>
        <dbReference type="ARBA" id="ARBA00022741"/>
    </source>
</evidence>
<keyword evidence="11 15" id="KW-0539">Nucleus</keyword>
<keyword evidence="8 15" id="KW-0342">GTP-binding</keyword>
<evidence type="ECO:0000256" key="8">
    <source>
        <dbReference type="ARBA" id="ARBA00023134"/>
    </source>
</evidence>
<feature type="region of interest" description="Disordered" evidence="16">
    <location>
        <begin position="1"/>
        <end position="65"/>
    </location>
</feature>
<name>A0AAW1AZA8_CROAD</name>
<gene>
    <name evidence="18" type="ORF">NXF25_015379</name>
</gene>
<feature type="compositionally biased region" description="Basic residues" evidence="16">
    <location>
        <begin position="1199"/>
        <end position="1210"/>
    </location>
</feature>
<evidence type="ECO:0000313" key="19">
    <source>
        <dbReference type="Proteomes" id="UP001474421"/>
    </source>
</evidence>
<dbReference type="InterPro" id="IPR023179">
    <property type="entry name" value="GTP-bd_ortho_bundle_sf"/>
</dbReference>
<evidence type="ECO:0000256" key="10">
    <source>
        <dbReference type="ARBA" id="ARBA00023228"/>
    </source>
</evidence>
<dbReference type="GO" id="GO:0060090">
    <property type="term" value="F:molecular adaptor activity"/>
    <property type="evidence" value="ECO:0007669"/>
    <property type="project" value="UniProtKB-ARBA"/>
</dbReference>
<feature type="region of interest" description="Disordered" evidence="16">
    <location>
        <begin position="1114"/>
        <end position="1141"/>
    </location>
</feature>
<comment type="catalytic activity">
    <reaction evidence="12">
        <text>GTP + H2O = GDP + phosphate + H(+)</text>
        <dbReference type="Rhea" id="RHEA:19669"/>
        <dbReference type="ChEBI" id="CHEBI:15377"/>
        <dbReference type="ChEBI" id="CHEBI:15378"/>
        <dbReference type="ChEBI" id="CHEBI:37565"/>
        <dbReference type="ChEBI" id="CHEBI:43474"/>
        <dbReference type="ChEBI" id="CHEBI:58189"/>
    </reaction>
    <physiologicalReaction direction="left-to-right" evidence="12">
        <dbReference type="Rhea" id="RHEA:19670"/>
    </physiologicalReaction>
</comment>
<evidence type="ECO:0000256" key="7">
    <source>
        <dbReference type="ARBA" id="ARBA00022801"/>
    </source>
</evidence>
<keyword evidence="19" id="KW-1185">Reference proteome</keyword>
<dbReference type="FunFam" id="1.10.1580.10:FF:000001">
    <property type="entry name" value="Nucleolar GTP-binding protein 2"/>
    <property type="match status" value="1"/>
</dbReference>
<dbReference type="PANTHER" id="PTHR11089">
    <property type="entry name" value="GTP-BINDING PROTEIN-RELATED"/>
    <property type="match status" value="1"/>
</dbReference>
<dbReference type="InterPro" id="IPR027417">
    <property type="entry name" value="P-loop_NTPase"/>
</dbReference>
<dbReference type="Pfam" id="PF01926">
    <property type="entry name" value="MMR_HSR1"/>
    <property type="match status" value="1"/>
</dbReference>
<dbReference type="Gene3D" id="1.10.1580.10">
    <property type="match status" value="1"/>
</dbReference>
<evidence type="ECO:0000256" key="11">
    <source>
        <dbReference type="ARBA" id="ARBA00023242"/>
    </source>
</evidence>
<dbReference type="GO" id="GO:1904263">
    <property type="term" value="P:positive regulation of TORC1 signaling"/>
    <property type="evidence" value="ECO:0007669"/>
    <property type="project" value="UniProtKB-ARBA"/>
</dbReference>
<proteinExistence type="inferred from homology"/>
<feature type="compositionally biased region" description="Basic and acidic residues" evidence="16">
    <location>
        <begin position="1262"/>
        <end position="1272"/>
    </location>
</feature>
<evidence type="ECO:0000256" key="16">
    <source>
        <dbReference type="SAM" id="MobiDB-lite"/>
    </source>
</evidence>
<feature type="compositionally biased region" description="Low complexity" evidence="16">
    <location>
        <begin position="583"/>
        <end position="597"/>
    </location>
</feature>
<dbReference type="Pfam" id="PF08153">
    <property type="entry name" value="NGP1NT"/>
    <property type="match status" value="1"/>
</dbReference>
<keyword evidence="10" id="KW-0458">Lysosome</keyword>
<dbReference type="InterPro" id="IPR006073">
    <property type="entry name" value="GTP-bd"/>
</dbReference>
<comment type="subunit">
    <text evidence="14">Interacts with LYAR and RPL23A. Interacts with the nuclear importin-beta receptor and, at a lower extent, with importin-alpha.</text>
</comment>
<dbReference type="GO" id="GO:0051020">
    <property type="term" value="F:GTPase binding"/>
    <property type="evidence" value="ECO:0007669"/>
    <property type="project" value="UniProtKB-ARBA"/>
</dbReference>
<dbReference type="SUPFAM" id="SSF52540">
    <property type="entry name" value="P-loop containing nucleoside triphosphate hydrolases"/>
    <property type="match status" value="2"/>
</dbReference>
<dbReference type="GO" id="GO:0003924">
    <property type="term" value="F:GTPase activity"/>
    <property type="evidence" value="ECO:0007669"/>
    <property type="project" value="UniProtKB-ARBA"/>
</dbReference>
<evidence type="ECO:0000256" key="14">
    <source>
        <dbReference type="ARBA" id="ARBA00065814"/>
    </source>
</evidence>
<comment type="function">
    <text evidence="13">GTPase that associates with pre-60S ribosomal subunits in the nucleolus and is required for their nuclear export and maturation. May promote cell proliferation possibly by increasing p53/TP53 protein levels, and consequently those of its downstream product CDKN1A/p21, and decreasing RPL23A protein levels.</text>
</comment>
<keyword evidence="5" id="KW-0963">Cytoplasm</keyword>
<keyword evidence="7" id="KW-0378">Hydrolase</keyword>
<feature type="compositionally biased region" description="Acidic residues" evidence="16">
    <location>
        <begin position="1118"/>
        <end position="1127"/>
    </location>
</feature>
<dbReference type="InterPro" id="IPR039400">
    <property type="entry name" value="RagC/D"/>
</dbReference>
<evidence type="ECO:0000256" key="15">
    <source>
        <dbReference type="RuleBase" id="RU364023"/>
    </source>
</evidence>
<dbReference type="PRINTS" id="PR00326">
    <property type="entry name" value="GTP1OBG"/>
</dbReference>
<dbReference type="GO" id="GO:0005525">
    <property type="term" value="F:GTP binding"/>
    <property type="evidence" value="ECO:0007669"/>
    <property type="project" value="UniProtKB-KW"/>
</dbReference>
<dbReference type="InterPro" id="IPR030378">
    <property type="entry name" value="G_CP_dom"/>
</dbReference>
<dbReference type="CDD" id="cd01858">
    <property type="entry name" value="NGP_1"/>
    <property type="match status" value="1"/>
</dbReference>
<dbReference type="GO" id="GO:0005829">
    <property type="term" value="C:cytosol"/>
    <property type="evidence" value="ECO:0007669"/>
    <property type="project" value="UniProtKB-ARBA"/>
</dbReference>
<dbReference type="InterPro" id="IPR012971">
    <property type="entry name" value="NOG2_N_dom"/>
</dbReference>
<feature type="region of interest" description="Disordered" evidence="16">
    <location>
        <begin position="1194"/>
        <end position="1272"/>
    </location>
</feature>
<dbReference type="PANTHER" id="PTHR11089:SF9">
    <property type="entry name" value="NUCLEOLAR GTP-BINDING PROTEIN 2"/>
    <property type="match status" value="1"/>
</dbReference>
<dbReference type="InterPro" id="IPR006762">
    <property type="entry name" value="Gtr1_RagA"/>
</dbReference>
<sequence length="1272" mass="141650">MAGADGEASWGRRWLGRAGCPVTARPEGAPATSQARKPPGGGEAGPRGGSRDFSHRGAVQSAARPPRAGLAMAAMAFGAAEEPAQLLSGAALPADSLGAADAFPKDFGYGADEDELAGEDDGAELAGGGGMGIAGPGGGGGGDSSKQPRILLMGLRRSGKSSIQKVVFHKMSPNETLFLESTTKIHKDDVSASSFVNFQIWDFPGQMDFFDPAFDYEMIFRGTGALIYVIDAQDDYMEALTRLHITVSKAYKINPEMNFEVFIHKVDGLSDDHKIETQRDIHQRANDDLADAGLEKLHLSFYLTSIYDHSIFEAFSKVVQKLIPQLPTLENLLNIFISNSGIEKAFLFDVVSKIYIATDSSPVDMQSYELCCDMIDVVIDVSCIYGLKEDGSGSAYDEESMAIIKLNNTTVLYLKEVTKFLALVCILREESFERKGLIDYNFHCFRKAIHEVFEVGVSSHRPCGHQASIPGLKAEQQHGGREGCPTPAVHFGARGVCLVVLSVHTDTRSDCEEAKIRNGGFCCHLAGRQPLLQATSAPNCLWAPAGAYSLLVTWRDVTRAGAASRGSRKRAWALPEVGRRRASFNPSRSSSNPDRPAGAGGHNMRDRATIRRLNMYRQRERRNNRGQLVRPLEFQSTVAPGTVARVEPNIKWFGNTRVIKQSSLQRFQEEMKTVMKDPYRVVMKQSRLPLSLLHDRIKPHNSKVHLLDTETFETTFGPKSQRKRPNLLASDMESLVENAIVEASNYSQDKDRDLVTEDTGVRLEAQEEIYKKGQSKRIWGELYKVIDSSDVIVQVLDSRDPMGTRSPHVEAHLKKEKPWKHLIFVLNKCDLVPTWVTRRWVAVLSQDYPTLAFHASLTNPFGKGAFIQLLRQFGKLHVDKKQISVGFIGYPNVGKSSIINTLRSKKVCNVAPIAGETKVWQYITLMRRIFLIDCPGVVHPSGDSETDIVLKGVVQVEKIKCPEDHIATVLDRAKPEYIRKTYKIESWENAEDFLKKLAFQTGKLLKGGEPDLHTASRMVLNDWQRGRIPFFVKPPNVEQDSLPTEAASDGTTGLSHSENSGMREEREGQAGSDKCSSVAPKWPLPPVPQNYEKITVTSQFLDEDLVPVNILGVGETDSSSEEEEEEQSSPHGRPTCEANLKEDPKVVLRSLDEKIAKYKRFLDKAKARRFSAIRIPKGLNEKIFAKSDLDSVAVETQKTRGKQREKKKRKISEGEEQQSSSIFKKLNSKEKRRAERQQHTKKVGVRYYDTHNIKNRNRNKRKVDTGDQRLTT</sequence>
<evidence type="ECO:0000256" key="1">
    <source>
        <dbReference type="ARBA" id="ARBA00004496"/>
    </source>
</evidence>
<dbReference type="FunFam" id="3.40.50.300:FF:000559">
    <property type="entry name" value="Nuclear/nucleolar GTPase 2"/>
    <property type="match status" value="1"/>
</dbReference>
<evidence type="ECO:0000256" key="3">
    <source>
        <dbReference type="ARBA" id="ARBA00004656"/>
    </source>
</evidence>
<evidence type="ECO:0000256" key="9">
    <source>
        <dbReference type="ARBA" id="ARBA00023136"/>
    </source>
</evidence>
<evidence type="ECO:0000256" key="4">
    <source>
        <dbReference type="ARBA" id="ARBA00007756"/>
    </source>
</evidence>
<dbReference type="GO" id="GO:0043200">
    <property type="term" value="P:response to amino acid"/>
    <property type="evidence" value="ECO:0007669"/>
    <property type="project" value="UniProtKB-ARBA"/>
</dbReference>
<feature type="region of interest" description="Disordered" evidence="16">
    <location>
        <begin position="579"/>
        <end position="607"/>
    </location>
</feature>
<dbReference type="GO" id="GO:0046982">
    <property type="term" value="F:protein heterodimerization activity"/>
    <property type="evidence" value="ECO:0007669"/>
    <property type="project" value="UniProtKB-ARBA"/>
</dbReference>
<evidence type="ECO:0000256" key="2">
    <source>
        <dbReference type="ARBA" id="ARBA00004604"/>
    </source>
</evidence>
<accession>A0AAW1AZA8</accession>
<evidence type="ECO:0000256" key="12">
    <source>
        <dbReference type="ARBA" id="ARBA00049117"/>
    </source>
</evidence>
<dbReference type="GO" id="GO:0005730">
    <property type="term" value="C:nucleolus"/>
    <property type="evidence" value="ECO:0007669"/>
    <property type="project" value="UniProtKB-SubCell"/>
</dbReference>
<dbReference type="Proteomes" id="UP001474421">
    <property type="component" value="Unassembled WGS sequence"/>
</dbReference>
<dbReference type="Pfam" id="PF04670">
    <property type="entry name" value="Gtr1_RagA"/>
    <property type="match status" value="1"/>
</dbReference>
<dbReference type="PROSITE" id="PS51721">
    <property type="entry name" value="G_CP"/>
    <property type="match status" value="1"/>
</dbReference>
<protein>
    <recommendedName>
        <fullName evidence="15">Nucleolar GTP-binding protein 2</fullName>
    </recommendedName>
</protein>
<evidence type="ECO:0000256" key="13">
    <source>
        <dbReference type="ARBA" id="ARBA00054763"/>
    </source>
</evidence>
<feature type="compositionally biased region" description="Polar residues" evidence="16">
    <location>
        <begin position="1049"/>
        <end position="1060"/>
    </location>
</feature>
<dbReference type="GO" id="GO:0005654">
    <property type="term" value="C:nucleoplasm"/>
    <property type="evidence" value="ECO:0007669"/>
    <property type="project" value="UniProtKB-ARBA"/>
</dbReference>
<dbReference type="InterPro" id="IPR050755">
    <property type="entry name" value="TRAFAC_YlqF/YawG_RiboMat"/>
</dbReference>
<evidence type="ECO:0000259" key="17">
    <source>
        <dbReference type="PROSITE" id="PS51721"/>
    </source>
</evidence>
<comment type="subcellular location">
    <subcellularLocation>
        <location evidence="1">Cytoplasm</location>
    </subcellularLocation>
    <subcellularLocation>
        <location evidence="3">Lysosome membrane</location>
    </subcellularLocation>
    <subcellularLocation>
        <location evidence="2 15">Nucleus</location>
        <location evidence="2 15">Nucleolus</location>
    </subcellularLocation>
</comment>
<dbReference type="Gene3D" id="3.40.50.300">
    <property type="entry name" value="P-loop containing nucleotide triphosphate hydrolases"/>
    <property type="match status" value="2"/>
</dbReference>
<evidence type="ECO:0000256" key="5">
    <source>
        <dbReference type="ARBA" id="ARBA00022490"/>
    </source>
</evidence>
<comment type="caution">
    <text evidence="18">The sequence shown here is derived from an EMBL/GenBank/DDBJ whole genome shotgun (WGS) entry which is preliminary data.</text>
</comment>
<dbReference type="GO" id="GO:0019003">
    <property type="term" value="F:GDP binding"/>
    <property type="evidence" value="ECO:0007669"/>
    <property type="project" value="UniProtKB-ARBA"/>
</dbReference>
<dbReference type="FunFam" id="3.30.450.190:FF:000001">
    <property type="entry name" value="Ras-related GTP-binding protein C"/>
    <property type="match status" value="1"/>
</dbReference>
<organism evidence="18 19">
    <name type="scientific">Crotalus adamanteus</name>
    <name type="common">Eastern diamondback rattlesnake</name>
    <dbReference type="NCBI Taxonomy" id="8729"/>
    <lineage>
        <taxon>Eukaryota</taxon>
        <taxon>Metazoa</taxon>
        <taxon>Chordata</taxon>
        <taxon>Craniata</taxon>
        <taxon>Vertebrata</taxon>
        <taxon>Euteleostomi</taxon>
        <taxon>Lepidosauria</taxon>
        <taxon>Squamata</taxon>
        <taxon>Bifurcata</taxon>
        <taxon>Unidentata</taxon>
        <taxon>Episquamata</taxon>
        <taxon>Toxicofera</taxon>
        <taxon>Serpentes</taxon>
        <taxon>Colubroidea</taxon>
        <taxon>Viperidae</taxon>
        <taxon>Crotalinae</taxon>
        <taxon>Crotalus</taxon>
    </lineage>
</organism>
<evidence type="ECO:0000313" key="18">
    <source>
        <dbReference type="EMBL" id="KAK9394851.1"/>
    </source>
</evidence>
<keyword evidence="6 15" id="KW-0547">Nucleotide-binding</keyword>
<dbReference type="GO" id="GO:0034198">
    <property type="term" value="P:cellular response to amino acid starvation"/>
    <property type="evidence" value="ECO:0007669"/>
    <property type="project" value="UniProtKB-ARBA"/>
</dbReference>